<keyword evidence="5" id="KW-1185">Reference proteome</keyword>
<evidence type="ECO:0000256" key="1">
    <source>
        <dbReference type="ARBA" id="ARBA00023002"/>
    </source>
</evidence>
<dbReference type="InterPro" id="IPR050425">
    <property type="entry name" value="NAD(P)_dehydrat-like"/>
</dbReference>
<evidence type="ECO:0000313" key="4">
    <source>
        <dbReference type="EMBL" id="PVD18547.1"/>
    </source>
</evidence>
<evidence type="ECO:0000259" key="3">
    <source>
        <dbReference type="Pfam" id="PF01370"/>
    </source>
</evidence>
<evidence type="ECO:0000313" key="5">
    <source>
        <dbReference type="Proteomes" id="UP000245119"/>
    </source>
</evidence>
<dbReference type="GO" id="GO:0016616">
    <property type="term" value="F:oxidoreductase activity, acting on the CH-OH group of donors, NAD or NADP as acceptor"/>
    <property type="evidence" value="ECO:0007669"/>
    <property type="project" value="TreeGrafter"/>
</dbReference>
<dbReference type="SUPFAM" id="SSF51735">
    <property type="entry name" value="NAD(P)-binding Rossmann-fold domains"/>
    <property type="match status" value="1"/>
</dbReference>
<evidence type="ECO:0000256" key="2">
    <source>
        <dbReference type="ARBA" id="ARBA00023445"/>
    </source>
</evidence>
<dbReference type="Proteomes" id="UP000245119">
    <property type="component" value="Linkage Group LG14"/>
</dbReference>
<dbReference type="InterPro" id="IPR036291">
    <property type="entry name" value="NAD(P)-bd_dom_sf"/>
</dbReference>
<organism evidence="4 5">
    <name type="scientific">Pomacea canaliculata</name>
    <name type="common">Golden apple snail</name>
    <dbReference type="NCBI Taxonomy" id="400727"/>
    <lineage>
        <taxon>Eukaryota</taxon>
        <taxon>Metazoa</taxon>
        <taxon>Spiralia</taxon>
        <taxon>Lophotrochozoa</taxon>
        <taxon>Mollusca</taxon>
        <taxon>Gastropoda</taxon>
        <taxon>Caenogastropoda</taxon>
        <taxon>Architaenioglossa</taxon>
        <taxon>Ampullarioidea</taxon>
        <taxon>Ampullariidae</taxon>
        <taxon>Pomacea</taxon>
    </lineage>
</organism>
<dbReference type="AlphaFoldDB" id="A0A2T7NBK6"/>
<dbReference type="PANTHER" id="PTHR10366">
    <property type="entry name" value="NAD DEPENDENT EPIMERASE/DEHYDRATASE"/>
    <property type="match status" value="1"/>
</dbReference>
<comment type="caution">
    <text evidence="4">The sequence shown here is derived from an EMBL/GenBank/DDBJ whole genome shotgun (WGS) entry which is preliminary data.</text>
</comment>
<feature type="domain" description="NAD-dependent epimerase/dehydratase" evidence="3">
    <location>
        <begin position="9"/>
        <end position="247"/>
    </location>
</feature>
<dbReference type="Gene3D" id="3.40.50.720">
    <property type="entry name" value="NAD(P)-binding Rossmann-like Domain"/>
    <property type="match status" value="1"/>
</dbReference>
<dbReference type="CDD" id="cd05227">
    <property type="entry name" value="AR_SDR_e"/>
    <property type="match status" value="1"/>
</dbReference>
<protein>
    <recommendedName>
        <fullName evidence="3">NAD-dependent epimerase/dehydratase domain-containing protein</fullName>
    </recommendedName>
</protein>
<dbReference type="FunFam" id="3.40.50.720:FF:000336">
    <property type="entry name" value="Aldehyde reductase"/>
    <property type="match status" value="1"/>
</dbReference>
<dbReference type="EMBL" id="PZQS01000014">
    <property type="protein sequence ID" value="PVD18547.1"/>
    <property type="molecule type" value="Genomic_DNA"/>
</dbReference>
<dbReference type="OrthoDB" id="2735536at2759"/>
<dbReference type="InterPro" id="IPR001509">
    <property type="entry name" value="Epimerase_deHydtase"/>
</dbReference>
<dbReference type="Pfam" id="PF01370">
    <property type="entry name" value="Epimerase"/>
    <property type="match status" value="1"/>
</dbReference>
<name>A0A2T7NBK6_POMCA</name>
<gene>
    <name evidence="4" type="ORF">C0Q70_21097</name>
</gene>
<dbReference type="STRING" id="400727.A0A2T7NBK6"/>
<keyword evidence="1" id="KW-0560">Oxidoreductase</keyword>
<sequence length="367" mass="40547">MSTARTERVLVTGASGYIAGHVIKLLQEEGYSVRGTVRSLKNEAKIKHLHNLCPGAKHPLELVEADLDVESSWQPAVKDMTYVVHVASPFPLELSVNEDELIRQAREGTLAVLRACANEGSVKRVVLTSSVAAVDYSPQSNVIPLTEENWSDVTKVDAYSKSKTLAEKAAWVFVKDLPEQKKFELVVINPAFVQGPVLHGSSCTSIVPIKRMLERQMPMLPALNFNIVDVRDVALAHVRAMTLPEAAGNRFICSNVNLWFSQMALLLDAVFRPQGYNVPTCTAPKLILRVASLFDKSLRSLLPQVGVVHTFDNSKMRQVLKVEPRDVRDTIIEMAHSLIQGGFVKTTPGYRGPGGPEERQLYMAVKL</sequence>
<comment type="similarity">
    <text evidence="2">Belongs to the NAD(P)-dependent epimerase/dehydratase family. Dihydroflavonol-4-reductase subfamily.</text>
</comment>
<accession>A0A2T7NBK6</accession>
<dbReference type="PANTHER" id="PTHR10366:SF564">
    <property type="entry name" value="STEROL-4-ALPHA-CARBOXYLATE 3-DEHYDROGENASE, DECARBOXYLATING"/>
    <property type="match status" value="1"/>
</dbReference>
<proteinExistence type="inferred from homology"/>
<reference evidence="4 5" key="1">
    <citation type="submission" date="2018-04" db="EMBL/GenBank/DDBJ databases">
        <title>The genome of golden apple snail Pomacea canaliculata provides insight into stress tolerance and invasive adaptation.</title>
        <authorList>
            <person name="Liu C."/>
            <person name="Liu B."/>
            <person name="Ren Y."/>
            <person name="Zhang Y."/>
            <person name="Wang H."/>
            <person name="Li S."/>
            <person name="Jiang F."/>
            <person name="Yin L."/>
            <person name="Zhang G."/>
            <person name="Qian W."/>
            <person name="Fan W."/>
        </authorList>
    </citation>
    <scope>NUCLEOTIDE SEQUENCE [LARGE SCALE GENOMIC DNA]</scope>
    <source>
        <strain evidence="4">SZHN2017</strain>
        <tissue evidence="4">Muscle</tissue>
    </source>
</reference>